<sequence length="145" mass="16602">MYSSRVKSSVFKNVYTYKSLICRHLNGKIDYSKVPKLSEGELEEKFISGSGPGGQNVNKAVNCVFLRHVPTGVFVKVHQARELHRNREIARQLLTYKLDDLINGENSVSAQKKRLSEEKRSKTEKKSAKLRDLKKQFKQSNCENS</sequence>
<feature type="domain" description="Prokaryotic-type class I peptide chain release factors" evidence="6">
    <location>
        <begin position="36"/>
        <end position="135"/>
    </location>
</feature>
<evidence type="ECO:0000256" key="1">
    <source>
        <dbReference type="ARBA" id="ARBA00004173"/>
    </source>
</evidence>
<keyword evidence="4" id="KW-0496">Mitochondrion</keyword>
<evidence type="ECO:0000313" key="8">
    <source>
        <dbReference type="EMBL" id="RWS15178.1"/>
    </source>
</evidence>
<evidence type="ECO:0000256" key="3">
    <source>
        <dbReference type="ARBA" id="ARBA00022946"/>
    </source>
</evidence>
<evidence type="ECO:0000313" key="7">
    <source>
        <dbReference type="EMBL" id="RWS09574.1"/>
    </source>
</evidence>
<comment type="caution">
    <text evidence="7">The sequence shown here is derived from an EMBL/GenBank/DDBJ whole genome shotgun (WGS) entry which is preliminary data.</text>
</comment>
<accession>A0A3S3S2L0</accession>
<evidence type="ECO:0000256" key="2">
    <source>
        <dbReference type="ARBA" id="ARBA00010835"/>
    </source>
</evidence>
<protein>
    <submittedName>
        <fullName evidence="7">Zinc finger BED domain-containing protein 5-like protein</fullName>
    </submittedName>
</protein>
<reference evidence="7" key="2">
    <citation type="submission" date="2018-11" db="EMBL/GenBank/DDBJ databases">
        <title>Trombidioid mite genomics.</title>
        <authorList>
            <person name="Dong X."/>
        </authorList>
    </citation>
    <scope>NUCLEOTIDE SEQUENCE</scope>
    <source>
        <strain evidence="7">UoL-WK</strain>
    </source>
</reference>
<keyword evidence="10" id="KW-1185">Reference proteome</keyword>
<dbReference type="PANTHER" id="PTHR46203:SF1">
    <property type="entry name" value="MITOCHONDRIAL TRANSLATION RELEASE FACTOR IN RESCUE"/>
    <property type="match status" value="1"/>
</dbReference>
<dbReference type="SUPFAM" id="SSF75620">
    <property type="entry name" value="Release factor"/>
    <property type="match status" value="1"/>
</dbReference>
<dbReference type="EMBL" id="NCKU01002447">
    <property type="protein sequence ID" value="RWS09574.1"/>
    <property type="molecule type" value="Genomic_DNA"/>
</dbReference>
<dbReference type="EMBL" id="NCKU01000527">
    <property type="protein sequence ID" value="RWS15178.1"/>
    <property type="molecule type" value="Genomic_DNA"/>
</dbReference>
<evidence type="ECO:0000259" key="6">
    <source>
        <dbReference type="Pfam" id="PF00472"/>
    </source>
</evidence>
<dbReference type="EMBL" id="NCKU01000523">
    <property type="protein sequence ID" value="RWS15192.1"/>
    <property type="molecule type" value="Genomic_DNA"/>
</dbReference>
<dbReference type="InterPro" id="IPR045853">
    <property type="entry name" value="Pep_chain_release_fac_I_sf"/>
</dbReference>
<proteinExistence type="inferred from homology"/>
<name>A0A3S3S2L0_9ACAR</name>
<gene>
    <name evidence="9" type="ORF">B4U79_03179</name>
    <name evidence="7" type="ORF">B4U79_04204</name>
    <name evidence="8" type="ORF">B4U79_14270</name>
</gene>
<reference evidence="7 10" key="1">
    <citation type="journal article" date="2018" name="Gigascience">
        <title>Genomes of trombidid mites reveal novel predicted allergens and laterally-transferred genes associated with secondary metabolism.</title>
        <authorList>
            <person name="Dong X."/>
            <person name="Chaisiri K."/>
            <person name="Xia D."/>
            <person name="Armstrong S.D."/>
            <person name="Fang Y."/>
            <person name="Donnelly M.J."/>
            <person name="Kadowaki T."/>
            <person name="McGarry J.W."/>
            <person name="Darby A.C."/>
            <person name="Makepeace B.L."/>
        </authorList>
    </citation>
    <scope>NUCLEOTIDE SEQUENCE [LARGE SCALE GENOMIC DNA]</scope>
    <source>
        <strain evidence="7">UoL-WK</strain>
    </source>
</reference>
<evidence type="ECO:0000313" key="9">
    <source>
        <dbReference type="EMBL" id="RWS15192.1"/>
    </source>
</evidence>
<dbReference type="Proteomes" id="UP000285301">
    <property type="component" value="Unassembled WGS sequence"/>
</dbReference>
<dbReference type="InterPro" id="IPR000352">
    <property type="entry name" value="Pep_chain_release_fac_I"/>
</dbReference>
<dbReference type="Gene3D" id="3.30.160.20">
    <property type="match status" value="1"/>
</dbReference>
<dbReference type="OrthoDB" id="277888at2759"/>
<feature type="region of interest" description="Disordered" evidence="5">
    <location>
        <begin position="109"/>
        <end position="145"/>
    </location>
</feature>
<dbReference type="GO" id="GO:0005739">
    <property type="term" value="C:mitochondrion"/>
    <property type="evidence" value="ECO:0007669"/>
    <property type="project" value="UniProtKB-SubCell"/>
</dbReference>
<organism evidence="7 10">
    <name type="scientific">Dinothrombium tinctorium</name>
    <dbReference type="NCBI Taxonomy" id="1965070"/>
    <lineage>
        <taxon>Eukaryota</taxon>
        <taxon>Metazoa</taxon>
        <taxon>Ecdysozoa</taxon>
        <taxon>Arthropoda</taxon>
        <taxon>Chelicerata</taxon>
        <taxon>Arachnida</taxon>
        <taxon>Acari</taxon>
        <taxon>Acariformes</taxon>
        <taxon>Trombidiformes</taxon>
        <taxon>Prostigmata</taxon>
        <taxon>Anystina</taxon>
        <taxon>Parasitengona</taxon>
        <taxon>Trombidioidea</taxon>
        <taxon>Trombidiidae</taxon>
        <taxon>Dinothrombium</taxon>
    </lineage>
</organism>
<dbReference type="GO" id="GO:0003747">
    <property type="term" value="F:translation release factor activity"/>
    <property type="evidence" value="ECO:0007669"/>
    <property type="project" value="InterPro"/>
</dbReference>
<evidence type="ECO:0000256" key="5">
    <source>
        <dbReference type="SAM" id="MobiDB-lite"/>
    </source>
</evidence>
<dbReference type="InterPro" id="IPR052405">
    <property type="entry name" value="Mito_Transl_Release_Factor"/>
</dbReference>
<keyword evidence="3" id="KW-0809">Transit peptide</keyword>
<evidence type="ECO:0000256" key="4">
    <source>
        <dbReference type="ARBA" id="ARBA00023128"/>
    </source>
</evidence>
<feature type="compositionally biased region" description="Basic and acidic residues" evidence="5">
    <location>
        <begin position="114"/>
        <end position="135"/>
    </location>
</feature>
<dbReference type="PANTHER" id="PTHR46203">
    <property type="entry name" value="PROBABLE PEPTIDE CHAIN RELEASE FACTOR C12ORF65"/>
    <property type="match status" value="1"/>
</dbReference>
<comment type="subcellular location">
    <subcellularLocation>
        <location evidence="1">Mitochondrion</location>
    </subcellularLocation>
</comment>
<comment type="similarity">
    <text evidence="2">Belongs to the prokaryotic/mitochondrial release factor family.</text>
</comment>
<dbReference type="AlphaFoldDB" id="A0A3S3S2L0"/>
<evidence type="ECO:0000313" key="10">
    <source>
        <dbReference type="Proteomes" id="UP000285301"/>
    </source>
</evidence>
<dbReference type="Pfam" id="PF00472">
    <property type="entry name" value="RF-1"/>
    <property type="match status" value="1"/>
</dbReference>